<evidence type="ECO:0000256" key="1">
    <source>
        <dbReference type="SAM" id="MobiDB-lite"/>
    </source>
</evidence>
<accession>A0A4Q7MIT9</accession>
<dbReference type="AlphaFoldDB" id="A0A4Q7MIT9"/>
<protein>
    <recommendedName>
        <fullName evidence="4">DUF5709 domain-containing protein</fullName>
    </recommendedName>
</protein>
<feature type="compositionally biased region" description="Basic and acidic residues" evidence="1">
    <location>
        <begin position="79"/>
        <end position="96"/>
    </location>
</feature>
<name>A0A4Q7MIT9_9MICO</name>
<organism evidence="2 3">
    <name type="scientific">Agromyces ramosus</name>
    <dbReference type="NCBI Taxonomy" id="33879"/>
    <lineage>
        <taxon>Bacteria</taxon>
        <taxon>Bacillati</taxon>
        <taxon>Actinomycetota</taxon>
        <taxon>Actinomycetes</taxon>
        <taxon>Micrococcales</taxon>
        <taxon>Microbacteriaceae</taxon>
        <taxon>Agromyces</taxon>
    </lineage>
</organism>
<dbReference type="EMBL" id="SGWY01000001">
    <property type="protein sequence ID" value="RZS67717.1"/>
    <property type="molecule type" value="Genomic_DNA"/>
</dbReference>
<proteinExistence type="predicted"/>
<comment type="caution">
    <text evidence="2">The sequence shown here is derived from an EMBL/GenBank/DDBJ whole genome shotgun (WGS) entry which is preliminary data.</text>
</comment>
<dbReference type="Proteomes" id="UP000293289">
    <property type="component" value="Unassembled WGS sequence"/>
</dbReference>
<evidence type="ECO:0008006" key="4">
    <source>
        <dbReference type="Google" id="ProtNLM"/>
    </source>
</evidence>
<evidence type="ECO:0000313" key="2">
    <source>
        <dbReference type="EMBL" id="RZS67717.1"/>
    </source>
</evidence>
<evidence type="ECO:0000313" key="3">
    <source>
        <dbReference type="Proteomes" id="UP000293289"/>
    </source>
</evidence>
<sequence>MGPAGARVGAPAVDFAGAGVAESAYASAMDDLAGADAISPDDDEFTVAQDTEFDEDEPASDDDHRPLDDSLADEVAGIDAERRVDLADERSAADEG</sequence>
<gene>
    <name evidence="2" type="ORF">EV187_0138</name>
</gene>
<reference evidence="2 3" key="1">
    <citation type="submission" date="2019-02" db="EMBL/GenBank/DDBJ databases">
        <title>Genomic Encyclopedia of Type Strains, Phase IV (KMG-IV): sequencing the most valuable type-strain genomes for metagenomic binning, comparative biology and taxonomic classification.</title>
        <authorList>
            <person name="Goeker M."/>
        </authorList>
    </citation>
    <scope>NUCLEOTIDE SEQUENCE [LARGE SCALE GENOMIC DNA]</scope>
    <source>
        <strain evidence="2 3">DSM 43045</strain>
    </source>
</reference>
<feature type="region of interest" description="Disordered" evidence="1">
    <location>
        <begin position="50"/>
        <end position="96"/>
    </location>
</feature>
<feature type="compositionally biased region" description="Acidic residues" evidence="1">
    <location>
        <begin position="50"/>
        <end position="60"/>
    </location>
</feature>
<keyword evidence="3" id="KW-1185">Reference proteome</keyword>